<evidence type="ECO:0000313" key="2">
    <source>
        <dbReference type="Proteomes" id="UP000318053"/>
    </source>
</evidence>
<proteinExistence type="predicted"/>
<dbReference type="Proteomes" id="UP000318053">
    <property type="component" value="Unassembled WGS sequence"/>
</dbReference>
<keyword evidence="2" id="KW-1185">Reference proteome</keyword>
<protein>
    <submittedName>
        <fullName evidence="1">Uncharacterized protein</fullName>
    </submittedName>
</protein>
<gene>
    <name evidence="1" type="ORF">CA85_26980</name>
</gene>
<organism evidence="1 2">
    <name type="scientific">Allorhodopirellula solitaria</name>
    <dbReference type="NCBI Taxonomy" id="2527987"/>
    <lineage>
        <taxon>Bacteria</taxon>
        <taxon>Pseudomonadati</taxon>
        <taxon>Planctomycetota</taxon>
        <taxon>Planctomycetia</taxon>
        <taxon>Pirellulales</taxon>
        <taxon>Pirellulaceae</taxon>
        <taxon>Allorhodopirellula</taxon>
    </lineage>
</organism>
<accession>A0A5C5XVQ3</accession>
<reference evidence="1 2" key="1">
    <citation type="submission" date="2019-02" db="EMBL/GenBank/DDBJ databases">
        <title>Deep-cultivation of Planctomycetes and their phenomic and genomic characterization uncovers novel biology.</title>
        <authorList>
            <person name="Wiegand S."/>
            <person name="Jogler M."/>
            <person name="Boedeker C."/>
            <person name="Pinto D."/>
            <person name="Vollmers J."/>
            <person name="Rivas-Marin E."/>
            <person name="Kohn T."/>
            <person name="Peeters S.H."/>
            <person name="Heuer A."/>
            <person name="Rast P."/>
            <person name="Oberbeckmann S."/>
            <person name="Bunk B."/>
            <person name="Jeske O."/>
            <person name="Meyerdierks A."/>
            <person name="Storesund J.E."/>
            <person name="Kallscheuer N."/>
            <person name="Luecker S."/>
            <person name="Lage O.M."/>
            <person name="Pohl T."/>
            <person name="Merkel B.J."/>
            <person name="Hornburger P."/>
            <person name="Mueller R.-W."/>
            <person name="Bruemmer F."/>
            <person name="Labrenz M."/>
            <person name="Spormann A.M."/>
            <person name="Op Den Camp H."/>
            <person name="Overmann J."/>
            <person name="Amann R."/>
            <person name="Jetten M.S.M."/>
            <person name="Mascher T."/>
            <person name="Medema M.H."/>
            <person name="Devos D.P."/>
            <person name="Kaster A.-K."/>
            <person name="Ovreas L."/>
            <person name="Rohde M."/>
            <person name="Galperin M.Y."/>
            <person name="Jogler C."/>
        </authorList>
    </citation>
    <scope>NUCLEOTIDE SEQUENCE [LARGE SCALE GENOMIC DNA]</scope>
    <source>
        <strain evidence="1 2">CA85</strain>
    </source>
</reference>
<dbReference type="EMBL" id="SJPK01000005">
    <property type="protein sequence ID" value="TWT66601.1"/>
    <property type="molecule type" value="Genomic_DNA"/>
</dbReference>
<dbReference type="AlphaFoldDB" id="A0A5C5XVQ3"/>
<comment type="caution">
    <text evidence="1">The sequence shown here is derived from an EMBL/GenBank/DDBJ whole genome shotgun (WGS) entry which is preliminary data.</text>
</comment>
<name>A0A5C5XVQ3_9BACT</name>
<sequence>MFGNSPRVFDRETERFLLVDPPWVTKLRFGDPLAKLVQNSTLRSLFRTGVVVWGHIVQANNELFEPAPSRESYTYDRPGELLFSRQSTSSSPAKLEWIASELAGLRSTPNLGSELQSWADYLDAETTRVVGRCVPMDLAGSRDSYVSTSLFRRAHLPDGVLRQPLMPVVVASKSPFFAMPLPHPYWPKSLLDWWSTGG</sequence>
<evidence type="ECO:0000313" key="1">
    <source>
        <dbReference type="EMBL" id="TWT66601.1"/>
    </source>
</evidence>